<keyword evidence="4" id="KW-1185">Reference proteome</keyword>
<sequence length="415" mass="48279">MWTFLYFVLLPTILIFGLPIYFYRGVISQLRKILRPDLDKLVNTRSSVLAREDWTKNPQWNLVIWLTHEGLLDFEKFRKDFYNDYVMQEDDNGNLKFPEYQQHYYKWMGFLFWRWEDVFDMREHVRTYDGDHQASVVDKSRFLQIVKELTWKPWQARKSPWEFLQVAHYDDGSGDGVEKSQFIFRIHHGLGDGYYILKLLAEDICGVSTALGKPQVIPRNFFQNIFLGFLFWIRAPFQMVQMLVAAHDVNEWHLPLDKVTRPMNIALTEPIKLDWIKSIKNEYCVSFSAVIYAAVTGGIRNLMIEKGVPVPNEMHTAVAVPVPGHPPKLRNHFIFAFIELPIGISDPVERLQKMEINYINLKRSAAPKASFAKVPLVGALPPWMMSPGCVNRLSTCLVSNFPGSPQLYFKGIRVS</sequence>
<dbReference type="OrthoDB" id="619536at2759"/>
<feature type="domain" description="O-acyltransferase WSD1 C-terminal" evidence="2">
    <location>
        <begin position="331"/>
        <end position="414"/>
    </location>
</feature>
<dbReference type="Proteomes" id="UP000708208">
    <property type="component" value="Unassembled WGS sequence"/>
</dbReference>
<reference evidence="3" key="1">
    <citation type="submission" date="2021-06" db="EMBL/GenBank/DDBJ databases">
        <authorList>
            <person name="Hodson N. C."/>
            <person name="Mongue J. A."/>
            <person name="Jaron S. K."/>
        </authorList>
    </citation>
    <scope>NUCLEOTIDE SEQUENCE</scope>
</reference>
<dbReference type="GO" id="GO:0019432">
    <property type="term" value="P:triglyceride biosynthetic process"/>
    <property type="evidence" value="ECO:0007669"/>
    <property type="project" value="TreeGrafter"/>
</dbReference>
<keyword evidence="1" id="KW-0812">Transmembrane</keyword>
<dbReference type="InterPro" id="IPR045034">
    <property type="entry name" value="O-acyltransferase_WSD1-like"/>
</dbReference>
<evidence type="ECO:0000259" key="2">
    <source>
        <dbReference type="Pfam" id="PF06974"/>
    </source>
</evidence>
<name>A0A8J2NUF1_9HEXA</name>
<dbReference type="Pfam" id="PF06974">
    <property type="entry name" value="WS_DGAT_C"/>
    <property type="match status" value="1"/>
</dbReference>
<dbReference type="GO" id="GO:0008374">
    <property type="term" value="F:O-acyltransferase activity"/>
    <property type="evidence" value="ECO:0007669"/>
    <property type="project" value="InterPro"/>
</dbReference>
<feature type="non-terminal residue" evidence="3">
    <location>
        <position position="415"/>
    </location>
</feature>
<dbReference type="EMBL" id="CAJVCH010077501">
    <property type="protein sequence ID" value="CAG7721203.1"/>
    <property type="molecule type" value="Genomic_DNA"/>
</dbReference>
<evidence type="ECO:0000256" key="1">
    <source>
        <dbReference type="SAM" id="Phobius"/>
    </source>
</evidence>
<evidence type="ECO:0000313" key="4">
    <source>
        <dbReference type="Proteomes" id="UP000708208"/>
    </source>
</evidence>
<feature type="transmembrane region" description="Helical" evidence="1">
    <location>
        <begin position="6"/>
        <end position="23"/>
    </location>
</feature>
<accession>A0A8J2NUF1</accession>
<proteinExistence type="predicted"/>
<keyword evidence="1" id="KW-0472">Membrane</keyword>
<evidence type="ECO:0000313" key="3">
    <source>
        <dbReference type="EMBL" id="CAG7721203.1"/>
    </source>
</evidence>
<dbReference type="PANTHER" id="PTHR31650">
    <property type="entry name" value="O-ACYLTRANSFERASE (WSD1-LIKE) FAMILY PROTEIN"/>
    <property type="match status" value="1"/>
</dbReference>
<dbReference type="AlphaFoldDB" id="A0A8J2NUF1"/>
<gene>
    <name evidence="3" type="ORF">AFUS01_LOCUS10432</name>
</gene>
<dbReference type="GO" id="GO:0005886">
    <property type="term" value="C:plasma membrane"/>
    <property type="evidence" value="ECO:0007669"/>
    <property type="project" value="TreeGrafter"/>
</dbReference>
<dbReference type="InterPro" id="IPR009721">
    <property type="entry name" value="O-acyltransferase_WSD1_C"/>
</dbReference>
<keyword evidence="1" id="KW-1133">Transmembrane helix</keyword>
<comment type="caution">
    <text evidence="3">The sequence shown here is derived from an EMBL/GenBank/DDBJ whole genome shotgun (WGS) entry which is preliminary data.</text>
</comment>
<dbReference type="PANTHER" id="PTHR31650:SF1">
    <property type="entry name" value="WAX ESTER SYNTHASE_DIACYLGLYCEROL ACYLTRANSFERASE 4-RELATED"/>
    <property type="match status" value="1"/>
</dbReference>
<feature type="non-terminal residue" evidence="3">
    <location>
        <position position="1"/>
    </location>
</feature>
<protein>
    <recommendedName>
        <fullName evidence="2">O-acyltransferase WSD1 C-terminal domain-containing protein</fullName>
    </recommendedName>
</protein>
<organism evidence="3 4">
    <name type="scientific">Allacma fusca</name>
    <dbReference type="NCBI Taxonomy" id="39272"/>
    <lineage>
        <taxon>Eukaryota</taxon>
        <taxon>Metazoa</taxon>
        <taxon>Ecdysozoa</taxon>
        <taxon>Arthropoda</taxon>
        <taxon>Hexapoda</taxon>
        <taxon>Collembola</taxon>
        <taxon>Symphypleona</taxon>
        <taxon>Sminthuridae</taxon>
        <taxon>Allacma</taxon>
    </lineage>
</organism>